<gene>
    <name evidence="1" type="ORF">INT43_007677</name>
</gene>
<dbReference type="InterPro" id="IPR024368">
    <property type="entry name" value="Ecl1/2/3"/>
</dbReference>
<name>A0A8H7UEJ9_MORIS</name>
<dbReference type="OrthoDB" id="2384637at2759"/>
<reference evidence="1" key="1">
    <citation type="submission" date="2020-12" db="EMBL/GenBank/DDBJ databases">
        <title>Metabolic potential, ecology and presence of endohyphal bacteria is reflected in genomic diversity of Mucoromycotina.</title>
        <authorList>
            <person name="Muszewska A."/>
            <person name="Okrasinska A."/>
            <person name="Steczkiewicz K."/>
            <person name="Drgas O."/>
            <person name="Orlowska M."/>
            <person name="Perlinska-Lenart U."/>
            <person name="Aleksandrzak-Piekarczyk T."/>
            <person name="Szatraj K."/>
            <person name="Zielenkiewicz U."/>
            <person name="Pilsyk S."/>
            <person name="Malc E."/>
            <person name="Mieczkowski P."/>
            <person name="Kruszewska J.S."/>
            <person name="Biernat P."/>
            <person name="Pawlowska J."/>
        </authorList>
    </citation>
    <scope>NUCLEOTIDE SEQUENCE</scope>
    <source>
        <strain evidence="1">WA0000067209</strain>
    </source>
</reference>
<evidence type="ECO:0000313" key="1">
    <source>
        <dbReference type="EMBL" id="KAG2177023.1"/>
    </source>
</evidence>
<protein>
    <submittedName>
        <fullName evidence="1">Uncharacterized protein</fullName>
    </submittedName>
</protein>
<dbReference type="Proteomes" id="UP000654370">
    <property type="component" value="Unassembled WGS sequence"/>
</dbReference>
<evidence type="ECO:0000313" key="2">
    <source>
        <dbReference type="Proteomes" id="UP000654370"/>
    </source>
</evidence>
<proteinExistence type="predicted"/>
<comment type="caution">
    <text evidence="1">The sequence shown here is derived from an EMBL/GenBank/DDBJ whole genome shotgun (WGS) entry which is preliminary data.</text>
</comment>
<dbReference type="AlphaFoldDB" id="A0A8H7UEJ9"/>
<accession>A0A8H7UEJ9</accession>
<keyword evidence="2" id="KW-1185">Reference proteome</keyword>
<dbReference type="EMBL" id="JAEPQZ010000009">
    <property type="protein sequence ID" value="KAG2177023.1"/>
    <property type="molecule type" value="Genomic_DNA"/>
</dbReference>
<dbReference type="Pfam" id="PF12855">
    <property type="entry name" value="Ecl1"/>
    <property type="match status" value="1"/>
</dbReference>
<sequence length="87" mass="10063">MCDLNWCPVCDNAISPHSNSLYCSQKCLQKDALQNHPYFGYQYPDLLPFKPRKSICNLSCTMRYHDPIRYPFKAAKHTSDKALIGYS</sequence>
<organism evidence="1 2">
    <name type="scientific">Mortierella isabellina</name>
    <name type="common">Filamentous fungus</name>
    <name type="synonym">Umbelopsis isabellina</name>
    <dbReference type="NCBI Taxonomy" id="91625"/>
    <lineage>
        <taxon>Eukaryota</taxon>
        <taxon>Fungi</taxon>
        <taxon>Fungi incertae sedis</taxon>
        <taxon>Mucoromycota</taxon>
        <taxon>Mucoromycotina</taxon>
        <taxon>Umbelopsidomycetes</taxon>
        <taxon>Umbelopsidales</taxon>
        <taxon>Umbelopsidaceae</taxon>
        <taxon>Umbelopsis</taxon>
    </lineage>
</organism>